<comment type="similarity">
    <text evidence="1">Belongs to the ATP-dependent AMP-binding enzyme family.</text>
</comment>
<protein>
    <recommendedName>
        <fullName evidence="6">3-methylmercaptopropionyl-CoA ligase</fullName>
        <ecNumber evidence="5">6.2.1.44</ecNumber>
    </recommendedName>
</protein>
<evidence type="ECO:0000313" key="9">
    <source>
        <dbReference type="EMBL" id="QLL61539.1"/>
    </source>
</evidence>
<dbReference type="EC" id="6.2.1.44" evidence="5"/>
<dbReference type="Gene3D" id="3.40.50.12780">
    <property type="entry name" value="N-terminal domain of ligase-like"/>
    <property type="match status" value="1"/>
</dbReference>
<evidence type="ECO:0000259" key="7">
    <source>
        <dbReference type="Pfam" id="PF00501"/>
    </source>
</evidence>
<dbReference type="PANTHER" id="PTHR43201:SF5">
    <property type="entry name" value="MEDIUM-CHAIN ACYL-COA LIGASE ACSF2, MITOCHONDRIAL"/>
    <property type="match status" value="1"/>
</dbReference>
<keyword evidence="10" id="KW-1185">Reference proteome</keyword>
<evidence type="ECO:0000256" key="5">
    <source>
        <dbReference type="ARBA" id="ARBA00066616"/>
    </source>
</evidence>
<evidence type="ECO:0000256" key="3">
    <source>
        <dbReference type="ARBA" id="ARBA00022723"/>
    </source>
</evidence>
<dbReference type="InterPro" id="IPR042099">
    <property type="entry name" value="ANL_N_sf"/>
</dbReference>
<keyword evidence="2 9" id="KW-0436">Ligase</keyword>
<dbReference type="GO" id="GO:0031956">
    <property type="term" value="F:medium-chain fatty acid-CoA ligase activity"/>
    <property type="evidence" value="ECO:0007669"/>
    <property type="project" value="TreeGrafter"/>
</dbReference>
<dbReference type="GO" id="GO:0046872">
    <property type="term" value="F:metal ion binding"/>
    <property type="evidence" value="ECO:0007669"/>
    <property type="project" value="UniProtKB-KW"/>
</dbReference>
<evidence type="ECO:0000256" key="2">
    <source>
        <dbReference type="ARBA" id="ARBA00022598"/>
    </source>
</evidence>
<accession>A0A859QQ11</accession>
<dbReference type="Pfam" id="PF13193">
    <property type="entry name" value="AMP-binding_C"/>
    <property type="match status" value="1"/>
</dbReference>
<dbReference type="AlphaFoldDB" id="A0A859QQ11"/>
<evidence type="ECO:0000259" key="8">
    <source>
        <dbReference type="Pfam" id="PF13193"/>
    </source>
</evidence>
<dbReference type="InterPro" id="IPR025110">
    <property type="entry name" value="AMP-bd_C"/>
</dbReference>
<keyword evidence="3" id="KW-0479">Metal-binding</keyword>
<feature type="domain" description="AMP-dependent synthetase/ligase" evidence="7">
    <location>
        <begin position="95"/>
        <end position="444"/>
    </location>
</feature>
<dbReference type="InterPro" id="IPR045851">
    <property type="entry name" value="AMP-bd_C_sf"/>
</dbReference>
<proteinExistence type="inferred from homology"/>
<dbReference type="Gene3D" id="3.30.300.30">
    <property type="match status" value="1"/>
</dbReference>
<organism evidence="9 10">
    <name type="scientific">Sinorhizobium mexicanum</name>
    <dbReference type="NCBI Taxonomy" id="375549"/>
    <lineage>
        <taxon>Bacteria</taxon>
        <taxon>Pseudomonadati</taxon>
        <taxon>Pseudomonadota</taxon>
        <taxon>Alphaproteobacteria</taxon>
        <taxon>Hyphomicrobiales</taxon>
        <taxon>Rhizobiaceae</taxon>
        <taxon>Sinorhizobium/Ensifer group</taxon>
        <taxon>Sinorhizobium</taxon>
    </lineage>
</organism>
<sequence>MSAQADDPMLVPRPIGTTKYNNVPYSMRSISFVRHYRWIGLVEPFPLARRLALLLYLCVPKKNHSVQSFRPTTMQKGNHGMSAPTTNSTIYQALREVSKRQPDKVALIFNGREYTYDELVKRIDGVADKLAVLGISKGDAVAVFSQNRPEFLFCYFATAKLGGIFVPLNFNLTTAEVEYILDHSEAKLLFHDEHVADLKALNLPEGTSHRIEDLADLSGVDSSAGQVDIDIDEDLLIAYTSGSTGQPKAVALSNRAQLNAAASFKEMFGLSPEDTTVLGAPLGFLLGLSTISMVSLLAGAKVVVNRRFHPAEILDALIKHKATLFHGVPTMFSMMLEYAEQQNARYDLSQMRALICSGSPLLDELRKRFKDRFGKDLQNYFGMTECYPVFGRRSDDPVEPPGGSVGKLAPGAAVRVLDENGRDCPKGTHGELLLKAPSMVKRYHKDPELTAASYADGWFKTGDIGYEDEQGYVYITGRIKDLIRRGGANVAPVEIENVLLKHPDVLSAAVVGVPDRIFAEVPVAYVVKKDDSPLTGEELITFASQSLAKFKLPATVYFEAKLPLGKTGKIDKKALRAIWDEAAAAQPA</sequence>
<comment type="catalytic activity">
    <reaction evidence="4">
        <text>3-(methylsulfanyl)propanoate + ATP + CoA = 3-(methylsulfanyl)propanoyl-CoA + AMP + diphosphate</text>
        <dbReference type="Rhea" id="RHEA:43052"/>
        <dbReference type="ChEBI" id="CHEBI:30616"/>
        <dbReference type="ChEBI" id="CHEBI:33019"/>
        <dbReference type="ChEBI" id="CHEBI:49016"/>
        <dbReference type="ChEBI" id="CHEBI:57287"/>
        <dbReference type="ChEBI" id="CHEBI:82815"/>
        <dbReference type="ChEBI" id="CHEBI:456215"/>
        <dbReference type="EC" id="6.2.1.44"/>
    </reaction>
    <physiologicalReaction direction="left-to-right" evidence="4">
        <dbReference type="Rhea" id="RHEA:43053"/>
    </physiologicalReaction>
</comment>
<reference evidence="9 10" key="1">
    <citation type="submission" date="2019-06" db="EMBL/GenBank/DDBJ databases">
        <title>Complete genome sequence of Ensifer mexicanus ITTG R7 isolated from nodules of Acacia angustissima (Mill.) Kuntze.</title>
        <authorList>
            <person name="Rincon-Rosales R."/>
            <person name="Rogel M.A."/>
            <person name="Guerrero G."/>
            <person name="Rincon-Molina C.I."/>
            <person name="Lopez-Lopez A."/>
            <person name="Martinez-Romero E."/>
        </authorList>
    </citation>
    <scope>NUCLEOTIDE SEQUENCE [LARGE SCALE GENOMIC DNA]</scope>
    <source>
        <strain evidence="9 10">ITTG R7</strain>
    </source>
</reference>
<dbReference type="SUPFAM" id="SSF56801">
    <property type="entry name" value="Acetyl-CoA synthetase-like"/>
    <property type="match status" value="1"/>
</dbReference>
<dbReference type="KEGG" id="emx:FKV68_08795"/>
<dbReference type="FunFam" id="3.30.300.30:FF:000008">
    <property type="entry name" value="2,3-dihydroxybenzoate-AMP ligase"/>
    <property type="match status" value="1"/>
</dbReference>
<name>A0A859QQ11_9HYPH</name>
<dbReference type="InterPro" id="IPR000873">
    <property type="entry name" value="AMP-dep_synth/lig_dom"/>
</dbReference>
<evidence type="ECO:0000256" key="4">
    <source>
        <dbReference type="ARBA" id="ARBA00051915"/>
    </source>
</evidence>
<dbReference type="Proteomes" id="UP000510721">
    <property type="component" value="Chromosome"/>
</dbReference>
<evidence type="ECO:0000256" key="1">
    <source>
        <dbReference type="ARBA" id="ARBA00006432"/>
    </source>
</evidence>
<dbReference type="Pfam" id="PF00501">
    <property type="entry name" value="AMP-binding"/>
    <property type="match status" value="1"/>
</dbReference>
<dbReference type="InterPro" id="IPR020845">
    <property type="entry name" value="AMP-binding_CS"/>
</dbReference>
<feature type="domain" description="AMP-binding enzyme C-terminal" evidence="8">
    <location>
        <begin position="494"/>
        <end position="569"/>
    </location>
</feature>
<dbReference type="PROSITE" id="PS00455">
    <property type="entry name" value="AMP_BINDING"/>
    <property type="match status" value="1"/>
</dbReference>
<dbReference type="EMBL" id="CP041238">
    <property type="protein sequence ID" value="QLL61539.1"/>
    <property type="molecule type" value="Genomic_DNA"/>
</dbReference>
<evidence type="ECO:0000256" key="6">
    <source>
        <dbReference type="ARBA" id="ARBA00067668"/>
    </source>
</evidence>
<gene>
    <name evidence="9" type="ORF">FKV68_08795</name>
</gene>
<dbReference type="GO" id="GO:0006631">
    <property type="term" value="P:fatty acid metabolic process"/>
    <property type="evidence" value="ECO:0007669"/>
    <property type="project" value="TreeGrafter"/>
</dbReference>
<dbReference type="PANTHER" id="PTHR43201">
    <property type="entry name" value="ACYL-COA SYNTHETASE"/>
    <property type="match status" value="1"/>
</dbReference>
<evidence type="ECO:0000313" key="10">
    <source>
        <dbReference type="Proteomes" id="UP000510721"/>
    </source>
</evidence>